<dbReference type="Gene3D" id="1.10.240.10">
    <property type="entry name" value="Tyrosyl-Transfer RNA Synthetase"/>
    <property type="match status" value="1"/>
</dbReference>
<dbReference type="EC" id="6.1.1.2" evidence="3"/>
<evidence type="ECO:0000256" key="10">
    <source>
        <dbReference type="RuleBase" id="RU363036"/>
    </source>
</evidence>
<evidence type="ECO:0000256" key="2">
    <source>
        <dbReference type="ARBA" id="ARBA00005594"/>
    </source>
</evidence>
<comment type="subcellular location">
    <subcellularLocation>
        <location evidence="1">Mitochondrion</location>
    </subcellularLocation>
</comment>
<dbReference type="Proteomes" id="UP000249464">
    <property type="component" value="Unassembled WGS sequence"/>
</dbReference>
<evidence type="ECO:0000256" key="3">
    <source>
        <dbReference type="ARBA" id="ARBA00013161"/>
    </source>
</evidence>
<evidence type="ECO:0000256" key="7">
    <source>
        <dbReference type="ARBA" id="ARBA00022917"/>
    </source>
</evidence>
<protein>
    <recommendedName>
        <fullName evidence="3">tryptophan--tRNA ligase</fullName>
        <ecNumber evidence="3">6.1.1.2</ecNumber>
    </recommendedName>
    <alternativeName>
        <fullName evidence="9">Tryptophanyl-tRNA synthetase</fullName>
    </alternativeName>
</protein>
<proteinExistence type="inferred from homology"/>
<reference evidence="11 12" key="1">
    <citation type="submission" date="2016-11" db="EMBL/GenBank/DDBJ databases">
        <authorList>
            <person name="Jaros S."/>
            <person name="Januszkiewicz K."/>
            <person name="Wedrychowicz H."/>
        </authorList>
    </citation>
    <scope>NUCLEOTIDE SEQUENCE [LARGE SCALE GENOMIC DNA]</scope>
</reference>
<dbReference type="EMBL" id="FQNC01000047">
    <property type="protein sequence ID" value="SGY72824.1"/>
    <property type="molecule type" value="Genomic_DNA"/>
</dbReference>
<organism evidence="11 12">
    <name type="scientific">Microbotryum silenes-dioicae</name>
    <dbReference type="NCBI Taxonomy" id="796604"/>
    <lineage>
        <taxon>Eukaryota</taxon>
        <taxon>Fungi</taxon>
        <taxon>Dikarya</taxon>
        <taxon>Basidiomycota</taxon>
        <taxon>Pucciniomycotina</taxon>
        <taxon>Microbotryomycetes</taxon>
        <taxon>Microbotryales</taxon>
        <taxon>Microbotryaceae</taxon>
        <taxon>Microbotryum</taxon>
    </lineage>
</organism>
<comment type="similarity">
    <text evidence="2 10">Belongs to the class-I aminoacyl-tRNA synthetase family.</text>
</comment>
<keyword evidence="6 10" id="KW-0067">ATP-binding</keyword>
<keyword evidence="7 10" id="KW-0648">Protein biosynthesis</keyword>
<evidence type="ECO:0000256" key="6">
    <source>
        <dbReference type="ARBA" id="ARBA00022840"/>
    </source>
</evidence>
<evidence type="ECO:0000256" key="9">
    <source>
        <dbReference type="ARBA" id="ARBA00030268"/>
    </source>
</evidence>
<keyword evidence="5 10" id="KW-0547">Nucleotide-binding</keyword>
<evidence type="ECO:0000256" key="8">
    <source>
        <dbReference type="ARBA" id="ARBA00023146"/>
    </source>
</evidence>
<dbReference type="GO" id="GO:0005524">
    <property type="term" value="F:ATP binding"/>
    <property type="evidence" value="ECO:0007669"/>
    <property type="project" value="UniProtKB-KW"/>
</dbReference>
<sequence>MAATIAKYAPRVIFSGIQPTGIPHATLSQWQTLVRQASTQSPEARDQLFFSVVGLHALTVPQVSQSCSPRNPSLPLSNPVFLTNQDPSQLRQERRDMFAVLLALGLDSSHATVFHQDQVPQHAELAWYLNCVTPVNRLMRMTSWKSKMATLRNANSEDEVDDSLLQLGLLAYPVLQTADVLLYKFRASSHLPSPFKMEPNNSPHLDRLRRTTHVPVGHDQAQHLELARDTAQSWNARYPGARKDGKKGKGRGVFRIPEVMLTEHPRIQSLRNPLQKMSKSSPNASSKILLTDTPSEITSKIKSAVTDSLSTSSITWDPEHRPGIAGLLRIHSGYSGENIESLAKRFEKRGVQDLKAEVTQVVVEALRGFREEFARIRGETGWLMEREKEGAEKAREVAERTMKEVRGVVGTD</sequence>
<evidence type="ECO:0000256" key="5">
    <source>
        <dbReference type="ARBA" id="ARBA00022741"/>
    </source>
</evidence>
<gene>
    <name evidence="11" type="primary">BQ5605_C005g03216</name>
    <name evidence="11" type="ORF">BQ5605_C005G03216</name>
</gene>
<dbReference type="STRING" id="796604.A0A2X0N436"/>
<dbReference type="PANTHER" id="PTHR43766">
    <property type="entry name" value="TRYPTOPHAN--TRNA LIGASE, MITOCHONDRIAL"/>
    <property type="match status" value="1"/>
</dbReference>
<evidence type="ECO:0000313" key="12">
    <source>
        <dbReference type="Proteomes" id="UP000249464"/>
    </source>
</evidence>
<dbReference type="InterPro" id="IPR014729">
    <property type="entry name" value="Rossmann-like_a/b/a_fold"/>
</dbReference>
<dbReference type="Gene3D" id="3.40.50.620">
    <property type="entry name" value="HUPs"/>
    <property type="match status" value="1"/>
</dbReference>
<name>A0A2X0N436_9BASI</name>
<dbReference type="AlphaFoldDB" id="A0A2X0N436"/>
<dbReference type="SUPFAM" id="SSF52374">
    <property type="entry name" value="Nucleotidylyl transferase"/>
    <property type="match status" value="1"/>
</dbReference>
<dbReference type="GO" id="GO:0004830">
    <property type="term" value="F:tryptophan-tRNA ligase activity"/>
    <property type="evidence" value="ECO:0007669"/>
    <property type="project" value="UniProtKB-EC"/>
</dbReference>
<dbReference type="PANTHER" id="PTHR43766:SF1">
    <property type="entry name" value="TRYPTOPHAN--TRNA LIGASE, MITOCHONDRIAL"/>
    <property type="match status" value="1"/>
</dbReference>
<evidence type="ECO:0000256" key="4">
    <source>
        <dbReference type="ARBA" id="ARBA00022598"/>
    </source>
</evidence>
<dbReference type="PRINTS" id="PR01039">
    <property type="entry name" value="TRNASYNTHTRP"/>
</dbReference>
<dbReference type="FunFam" id="1.10.240.10:FF:000002">
    <property type="entry name" value="Tryptophan--tRNA ligase"/>
    <property type="match status" value="1"/>
</dbReference>
<keyword evidence="12" id="KW-1185">Reference proteome</keyword>
<accession>A0A2X0N436</accession>
<dbReference type="InterPro" id="IPR050203">
    <property type="entry name" value="Trp-tRNA_synthetase"/>
</dbReference>
<evidence type="ECO:0000313" key="11">
    <source>
        <dbReference type="EMBL" id="SGY72824.1"/>
    </source>
</evidence>
<keyword evidence="4 10" id="KW-0436">Ligase</keyword>
<keyword evidence="8 10" id="KW-0030">Aminoacyl-tRNA synthetase</keyword>
<dbReference type="Pfam" id="PF00579">
    <property type="entry name" value="tRNA-synt_1b"/>
    <property type="match status" value="1"/>
</dbReference>
<dbReference type="NCBIfam" id="TIGR00233">
    <property type="entry name" value="trpS"/>
    <property type="match status" value="1"/>
</dbReference>
<dbReference type="GO" id="GO:0005759">
    <property type="term" value="C:mitochondrial matrix"/>
    <property type="evidence" value="ECO:0007669"/>
    <property type="project" value="TreeGrafter"/>
</dbReference>
<dbReference type="InterPro" id="IPR002305">
    <property type="entry name" value="aa-tRNA-synth_Ic"/>
</dbReference>
<evidence type="ECO:0000256" key="1">
    <source>
        <dbReference type="ARBA" id="ARBA00004173"/>
    </source>
</evidence>
<dbReference type="GO" id="GO:0070183">
    <property type="term" value="P:mitochondrial tryptophanyl-tRNA aminoacylation"/>
    <property type="evidence" value="ECO:0007669"/>
    <property type="project" value="TreeGrafter"/>
</dbReference>
<dbReference type="InterPro" id="IPR002306">
    <property type="entry name" value="Trp-tRNA-ligase"/>
</dbReference>